<accession>A0AAN8JZG6</accession>
<evidence type="ECO:0000313" key="2">
    <source>
        <dbReference type="Proteomes" id="UP001347796"/>
    </source>
</evidence>
<gene>
    <name evidence="1" type="ORF">SNE40_005105</name>
</gene>
<reference evidence="1 2" key="1">
    <citation type="submission" date="2024-01" db="EMBL/GenBank/DDBJ databases">
        <title>The genome of the rayed Mediterranean limpet Patella caerulea (Linnaeus, 1758).</title>
        <authorList>
            <person name="Anh-Thu Weber A."/>
            <person name="Halstead-Nussloch G."/>
        </authorList>
    </citation>
    <scope>NUCLEOTIDE SEQUENCE [LARGE SCALE GENOMIC DNA]</scope>
    <source>
        <strain evidence="1">AATW-2023a</strain>
        <tissue evidence="1">Whole specimen</tissue>
    </source>
</reference>
<name>A0AAN8JZG6_PATCE</name>
<proteinExistence type="predicted"/>
<organism evidence="1 2">
    <name type="scientific">Patella caerulea</name>
    <name type="common">Rayed Mediterranean limpet</name>
    <dbReference type="NCBI Taxonomy" id="87958"/>
    <lineage>
        <taxon>Eukaryota</taxon>
        <taxon>Metazoa</taxon>
        <taxon>Spiralia</taxon>
        <taxon>Lophotrochozoa</taxon>
        <taxon>Mollusca</taxon>
        <taxon>Gastropoda</taxon>
        <taxon>Patellogastropoda</taxon>
        <taxon>Patelloidea</taxon>
        <taxon>Patellidae</taxon>
        <taxon>Patella</taxon>
    </lineage>
</organism>
<dbReference type="AlphaFoldDB" id="A0AAN8JZG6"/>
<comment type="caution">
    <text evidence="1">The sequence shown here is derived from an EMBL/GenBank/DDBJ whole genome shotgun (WGS) entry which is preliminary data.</text>
</comment>
<protein>
    <submittedName>
        <fullName evidence="1">Uncharacterized protein</fullName>
    </submittedName>
</protein>
<evidence type="ECO:0000313" key="1">
    <source>
        <dbReference type="EMBL" id="KAK6189059.1"/>
    </source>
</evidence>
<dbReference type="EMBL" id="JAZGQO010000003">
    <property type="protein sequence ID" value="KAK6189059.1"/>
    <property type="molecule type" value="Genomic_DNA"/>
</dbReference>
<keyword evidence="2" id="KW-1185">Reference proteome</keyword>
<dbReference type="Proteomes" id="UP001347796">
    <property type="component" value="Unassembled WGS sequence"/>
</dbReference>
<sequence>MLDESHNESLQKKQVDDHVRLWDNGSNCVVSHYLTSEFIGHGKAEDLLPVLIKCVDDIGLNKSNLLQLSMDGPTVNWKLVRLLNSNFGDSDKHR</sequence>